<accession>A0A8H7PKG4</accession>
<evidence type="ECO:0000256" key="1">
    <source>
        <dbReference type="SAM" id="MobiDB-lite"/>
    </source>
</evidence>
<protein>
    <submittedName>
        <fullName evidence="2">Uncharacterized protein</fullName>
    </submittedName>
</protein>
<name>A0A8H7PKG4_9FUNG</name>
<feature type="region of interest" description="Disordered" evidence="1">
    <location>
        <begin position="1"/>
        <end position="34"/>
    </location>
</feature>
<dbReference type="Proteomes" id="UP000612746">
    <property type="component" value="Unassembled WGS sequence"/>
</dbReference>
<reference evidence="2" key="1">
    <citation type="submission" date="2020-12" db="EMBL/GenBank/DDBJ databases">
        <title>Metabolic potential, ecology and presence of endohyphal bacteria is reflected in genomic diversity of Mucoromycotina.</title>
        <authorList>
            <person name="Muszewska A."/>
            <person name="Okrasinska A."/>
            <person name="Steczkiewicz K."/>
            <person name="Drgas O."/>
            <person name="Orlowska M."/>
            <person name="Perlinska-Lenart U."/>
            <person name="Aleksandrzak-Piekarczyk T."/>
            <person name="Szatraj K."/>
            <person name="Zielenkiewicz U."/>
            <person name="Pilsyk S."/>
            <person name="Malc E."/>
            <person name="Mieczkowski P."/>
            <person name="Kruszewska J.S."/>
            <person name="Biernat P."/>
            <person name="Pawlowska J."/>
        </authorList>
    </citation>
    <scope>NUCLEOTIDE SEQUENCE</scope>
    <source>
        <strain evidence="2">WA0000051536</strain>
    </source>
</reference>
<sequence>MKPNPTNAEVAKQAMRANQAAIANEEKRRSMSTSFDSIELDQAQLIDRIDQENWSWEENGSEKHQECLADDSILPDLPEETPHPTFEGGEQLGLEDADLLNTTSSA</sequence>
<dbReference type="OrthoDB" id="2390325at2759"/>
<gene>
    <name evidence="2" type="ORF">INT44_007853</name>
</gene>
<dbReference type="AlphaFoldDB" id="A0A8H7PKG4"/>
<evidence type="ECO:0000313" key="3">
    <source>
        <dbReference type="Proteomes" id="UP000612746"/>
    </source>
</evidence>
<feature type="region of interest" description="Disordered" evidence="1">
    <location>
        <begin position="76"/>
        <end position="106"/>
    </location>
</feature>
<evidence type="ECO:0000313" key="2">
    <source>
        <dbReference type="EMBL" id="KAG2175365.1"/>
    </source>
</evidence>
<organism evidence="2 3">
    <name type="scientific">Umbelopsis vinacea</name>
    <dbReference type="NCBI Taxonomy" id="44442"/>
    <lineage>
        <taxon>Eukaryota</taxon>
        <taxon>Fungi</taxon>
        <taxon>Fungi incertae sedis</taxon>
        <taxon>Mucoromycota</taxon>
        <taxon>Mucoromycotina</taxon>
        <taxon>Umbelopsidomycetes</taxon>
        <taxon>Umbelopsidales</taxon>
        <taxon>Umbelopsidaceae</taxon>
        <taxon>Umbelopsis</taxon>
    </lineage>
</organism>
<proteinExistence type="predicted"/>
<dbReference type="EMBL" id="JAEPRA010000015">
    <property type="protein sequence ID" value="KAG2175365.1"/>
    <property type="molecule type" value="Genomic_DNA"/>
</dbReference>
<keyword evidence="3" id="KW-1185">Reference proteome</keyword>
<comment type="caution">
    <text evidence="2">The sequence shown here is derived from an EMBL/GenBank/DDBJ whole genome shotgun (WGS) entry which is preliminary data.</text>
</comment>